<reference evidence="2" key="1">
    <citation type="submission" date="2020-10" db="EMBL/GenBank/DDBJ databases">
        <authorList>
            <person name="Gilroy R."/>
        </authorList>
    </citation>
    <scope>NUCLEOTIDE SEQUENCE</scope>
    <source>
        <strain evidence="2">ChiGjej2B2-16831</strain>
    </source>
</reference>
<dbReference type="EMBL" id="DVNZ01000210">
    <property type="protein sequence ID" value="HIU94817.1"/>
    <property type="molecule type" value="Genomic_DNA"/>
</dbReference>
<keyword evidence="1" id="KW-0812">Transmembrane</keyword>
<keyword evidence="1" id="KW-0472">Membrane</keyword>
<protein>
    <submittedName>
        <fullName evidence="2">Uncharacterized protein</fullName>
    </submittedName>
</protein>
<evidence type="ECO:0000313" key="3">
    <source>
        <dbReference type="Proteomes" id="UP000824128"/>
    </source>
</evidence>
<organism evidence="2 3">
    <name type="scientific">Candidatus Aphodomorpha intestinavium</name>
    <dbReference type="NCBI Taxonomy" id="2840672"/>
    <lineage>
        <taxon>Bacteria</taxon>
        <taxon>Bacillati</taxon>
        <taxon>Bacillota</taxon>
        <taxon>Clostridia</taxon>
        <taxon>Eubacteriales</taxon>
        <taxon>Candidatus Aphodomorpha</taxon>
    </lineage>
</organism>
<gene>
    <name evidence="2" type="ORF">IAD24_06615</name>
</gene>
<feature type="transmembrane region" description="Helical" evidence="1">
    <location>
        <begin position="41"/>
        <end position="61"/>
    </location>
</feature>
<keyword evidence="1" id="KW-1133">Transmembrane helix</keyword>
<sequence length="77" mass="8460">MSVGTWLGVLVLLAIPLVNVILIIVWASCAERRSLRNFARALVICLLVLLIFMVITGILLAREGLSLADVFLRWLAG</sequence>
<name>A0A9D1N450_9FIRM</name>
<feature type="transmembrane region" description="Helical" evidence="1">
    <location>
        <begin position="6"/>
        <end position="29"/>
    </location>
</feature>
<dbReference type="Proteomes" id="UP000824128">
    <property type="component" value="Unassembled WGS sequence"/>
</dbReference>
<evidence type="ECO:0000313" key="2">
    <source>
        <dbReference type="EMBL" id="HIU94817.1"/>
    </source>
</evidence>
<accession>A0A9D1N450</accession>
<comment type="caution">
    <text evidence="2">The sequence shown here is derived from an EMBL/GenBank/DDBJ whole genome shotgun (WGS) entry which is preliminary data.</text>
</comment>
<dbReference type="AlphaFoldDB" id="A0A9D1N450"/>
<reference evidence="2" key="2">
    <citation type="journal article" date="2021" name="PeerJ">
        <title>Extensive microbial diversity within the chicken gut microbiome revealed by metagenomics and culture.</title>
        <authorList>
            <person name="Gilroy R."/>
            <person name="Ravi A."/>
            <person name="Getino M."/>
            <person name="Pursley I."/>
            <person name="Horton D.L."/>
            <person name="Alikhan N.F."/>
            <person name="Baker D."/>
            <person name="Gharbi K."/>
            <person name="Hall N."/>
            <person name="Watson M."/>
            <person name="Adriaenssens E.M."/>
            <person name="Foster-Nyarko E."/>
            <person name="Jarju S."/>
            <person name="Secka A."/>
            <person name="Antonio M."/>
            <person name="Oren A."/>
            <person name="Chaudhuri R.R."/>
            <person name="La Ragione R."/>
            <person name="Hildebrand F."/>
            <person name="Pallen M.J."/>
        </authorList>
    </citation>
    <scope>NUCLEOTIDE SEQUENCE</scope>
    <source>
        <strain evidence="2">ChiGjej2B2-16831</strain>
    </source>
</reference>
<evidence type="ECO:0000256" key="1">
    <source>
        <dbReference type="SAM" id="Phobius"/>
    </source>
</evidence>
<proteinExistence type="predicted"/>